<protein>
    <recommendedName>
        <fullName evidence="1">RNA-directed DNA polymerase</fullName>
        <ecNumber evidence="1">2.7.7.49</ecNumber>
    </recommendedName>
</protein>
<dbReference type="InterPro" id="IPR000477">
    <property type="entry name" value="RT_dom"/>
</dbReference>
<proteinExistence type="predicted"/>
<comment type="caution">
    <text evidence="5">The sequence shown here is derived from an EMBL/GenBank/DDBJ whole genome shotgun (WGS) entry which is preliminary data.</text>
</comment>
<dbReference type="AlphaFoldDB" id="A0A8X6LDW5"/>
<dbReference type="PANTHER" id="PTHR37984:SF5">
    <property type="entry name" value="PROTEIN NYNRIN-LIKE"/>
    <property type="match status" value="1"/>
</dbReference>
<dbReference type="InterPro" id="IPR050951">
    <property type="entry name" value="Retrovirus_Pol_polyprotein"/>
</dbReference>
<name>A0A8X6LDW5_TRICU</name>
<dbReference type="FunFam" id="3.30.70.270:FF:000003">
    <property type="entry name" value="Transposon Ty3-G Gag-Pol polyprotein"/>
    <property type="match status" value="1"/>
</dbReference>
<sequence>MSFGLCNAPATFEQMMDNLLRHLKWTMCLCYLDNIIVFSETFNDHLQCLWSVLKCTQDAGPILNPKKCVFGSRQIKILGHLVSEEGIMPDPEKARAVQNLPVPKNMSDVRSFLGLCSYHRRFIKDFCLKAQPLKELLKNDSKFTWGSDQNESYKKLKRALTSEPVLGLFDEKAPIKLQADASGYGLGAVLVQTLKGKKK</sequence>
<dbReference type="SUPFAM" id="SSF56672">
    <property type="entry name" value="DNA/RNA polymerases"/>
    <property type="match status" value="1"/>
</dbReference>
<dbReference type="Pfam" id="PF17919">
    <property type="entry name" value="RT_RNaseH_2"/>
    <property type="match status" value="1"/>
</dbReference>
<dbReference type="PANTHER" id="PTHR37984">
    <property type="entry name" value="PROTEIN CBG26694"/>
    <property type="match status" value="1"/>
</dbReference>
<dbReference type="GO" id="GO:0003964">
    <property type="term" value="F:RNA-directed DNA polymerase activity"/>
    <property type="evidence" value="ECO:0007669"/>
    <property type="project" value="UniProtKB-EC"/>
</dbReference>
<gene>
    <name evidence="5" type="primary">pol</name>
    <name evidence="5" type="ORF">TNCT_642771</name>
</gene>
<accession>A0A8X6LDW5</accession>
<reference evidence="5" key="1">
    <citation type="submission" date="2020-07" db="EMBL/GenBank/DDBJ databases">
        <title>Multicomponent nature underlies the extraordinary mechanical properties of spider dragline silk.</title>
        <authorList>
            <person name="Kono N."/>
            <person name="Nakamura H."/>
            <person name="Mori M."/>
            <person name="Yoshida Y."/>
            <person name="Ohtoshi R."/>
            <person name="Malay A.D."/>
            <person name="Moran D.A.P."/>
            <person name="Tomita M."/>
            <person name="Numata K."/>
            <person name="Arakawa K."/>
        </authorList>
    </citation>
    <scope>NUCLEOTIDE SEQUENCE</scope>
</reference>
<dbReference type="OrthoDB" id="7305312at2759"/>
<keyword evidence="6" id="KW-1185">Reference proteome</keyword>
<dbReference type="EC" id="2.7.7.49" evidence="1"/>
<evidence type="ECO:0000256" key="2">
    <source>
        <dbReference type="ARBA" id="ARBA00023268"/>
    </source>
</evidence>
<keyword evidence="2" id="KW-0511">Multifunctional enzyme</keyword>
<evidence type="ECO:0000313" key="5">
    <source>
        <dbReference type="EMBL" id="GFR06175.1"/>
    </source>
</evidence>
<dbReference type="Proteomes" id="UP000887116">
    <property type="component" value="Unassembled WGS sequence"/>
</dbReference>
<dbReference type="FunFam" id="3.30.70.270:FF:000020">
    <property type="entry name" value="Transposon Tf2-6 polyprotein-like Protein"/>
    <property type="match status" value="1"/>
</dbReference>
<evidence type="ECO:0000313" key="6">
    <source>
        <dbReference type="Proteomes" id="UP000887116"/>
    </source>
</evidence>
<evidence type="ECO:0000259" key="4">
    <source>
        <dbReference type="Pfam" id="PF17919"/>
    </source>
</evidence>
<dbReference type="InterPro" id="IPR041577">
    <property type="entry name" value="RT_RNaseH_2"/>
</dbReference>
<evidence type="ECO:0000259" key="3">
    <source>
        <dbReference type="Pfam" id="PF00078"/>
    </source>
</evidence>
<dbReference type="Gene3D" id="3.30.70.270">
    <property type="match status" value="2"/>
</dbReference>
<organism evidence="5 6">
    <name type="scientific">Trichonephila clavata</name>
    <name type="common">Joro spider</name>
    <name type="synonym">Nephila clavata</name>
    <dbReference type="NCBI Taxonomy" id="2740835"/>
    <lineage>
        <taxon>Eukaryota</taxon>
        <taxon>Metazoa</taxon>
        <taxon>Ecdysozoa</taxon>
        <taxon>Arthropoda</taxon>
        <taxon>Chelicerata</taxon>
        <taxon>Arachnida</taxon>
        <taxon>Araneae</taxon>
        <taxon>Araneomorphae</taxon>
        <taxon>Entelegynae</taxon>
        <taxon>Araneoidea</taxon>
        <taxon>Nephilidae</taxon>
        <taxon>Trichonephila</taxon>
    </lineage>
</organism>
<dbReference type="InterPro" id="IPR043128">
    <property type="entry name" value="Rev_trsase/Diguanyl_cyclase"/>
</dbReference>
<dbReference type="CDD" id="cd01647">
    <property type="entry name" value="RT_LTR"/>
    <property type="match status" value="1"/>
</dbReference>
<dbReference type="Pfam" id="PF00078">
    <property type="entry name" value="RVT_1"/>
    <property type="match status" value="1"/>
</dbReference>
<dbReference type="EMBL" id="BMAO01006118">
    <property type="protein sequence ID" value="GFR06175.1"/>
    <property type="molecule type" value="Genomic_DNA"/>
</dbReference>
<evidence type="ECO:0000256" key="1">
    <source>
        <dbReference type="ARBA" id="ARBA00012493"/>
    </source>
</evidence>
<feature type="domain" description="Reverse transcriptase/retrotransposon-derived protein RNase H-like" evidence="4">
    <location>
        <begin position="145"/>
        <end position="197"/>
    </location>
</feature>
<dbReference type="InterPro" id="IPR043502">
    <property type="entry name" value="DNA/RNA_pol_sf"/>
</dbReference>
<feature type="domain" description="Reverse transcriptase" evidence="3">
    <location>
        <begin position="1"/>
        <end position="80"/>
    </location>
</feature>